<gene>
    <name evidence="4" type="ORF">LY56_03129</name>
</gene>
<dbReference type="PANTHER" id="PTHR35841">
    <property type="entry name" value="PHOSPHONATES-BINDING PERIPLASMIC PROTEIN"/>
    <property type="match status" value="1"/>
</dbReference>
<comment type="similarity">
    <text evidence="1">Belongs to the phosphate/phosphite/phosphonate binding protein family.</text>
</comment>
<dbReference type="InterPro" id="IPR005770">
    <property type="entry name" value="PhnD"/>
</dbReference>
<name>A0A2W7QAA4_9RHOB</name>
<protein>
    <submittedName>
        <fullName evidence="4">Phosphonate transport system substrate-binding protein</fullName>
    </submittedName>
</protein>
<evidence type="ECO:0000313" key="4">
    <source>
        <dbReference type="EMBL" id="PZX37999.1"/>
    </source>
</evidence>
<keyword evidence="5" id="KW-1185">Reference proteome</keyword>
<feature type="signal peptide" evidence="3">
    <location>
        <begin position="1"/>
        <end position="20"/>
    </location>
</feature>
<accession>A0A2W7QAA4</accession>
<evidence type="ECO:0000256" key="3">
    <source>
        <dbReference type="SAM" id="SignalP"/>
    </source>
</evidence>
<organism evidence="4 5">
    <name type="scientific">Roseinatronobacter thiooxidans</name>
    <dbReference type="NCBI Taxonomy" id="121821"/>
    <lineage>
        <taxon>Bacteria</taxon>
        <taxon>Pseudomonadati</taxon>
        <taxon>Pseudomonadota</taxon>
        <taxon>Alphaproteobacteria</taxon>
        <taxon>Rhodobacterales</taxon>
        <taxon>Paracoccaceae</taxon>
        <taxon>Roseinatronobacter</taxon>
    </lineage>
</organism>
<sequence length="321" mass="34985">MGIIASILIWRSFMKTKAIAALLVTATALSTFPLTASADWRSDLPVFRIGLLGGENEADRLRNNDCLRVALEERLGVPVEMFPAPDYAGVMQGLLAGQLDYAALGASAYAGIYLQDANAVEPIFVSAEADGSTGYIAPMYVRADSDIHSLEDMEGHSLAYADPNSTSGYIVPRFELRRAGIVEEDFFSRTGFGGGHEQAVIAVLQGQYDAGVTWASGQGDPAEGYTRGNLRRMIDNGLLDMSDLRIIWESPIIPNGPVVIRQALPQEVKDIVSDYLANQLETDAQCYYDISFGEGQGWVSVDHDFFEGIVEMRREELAGSR</sequence>
<dbReference type="GO" id="GO:0015716">
    <property type="term" value="P:organic phosphonate transport"/>
    <property type="evidence" value="ECO:0007669"/>
    <property type="project" value="InterPro"/>
</dbReference>
<dbReference type="PANTHER" id="PTHR35841:SF1">
    <property type="entry name" value="PHOSPHONATES-BINDING PERIPLASMIC PROTEIN"/>
    <property type="match status" value="1"/>
</dbReference>
<comment type="caution">
    <text evidence="4">The sequence shown here is derived from an EMBL/GenBank/DDBJ whole genome shotgun (WGS) entry which is preliminary data.</text>
</comment>
<evidence type="ECO:0000256" key="2">
    <source>
        <dbReference type="ARBA" id="ARBA00022729"/>
    </source>
</evidence>
<proteinExistence type="inferred from homology"/>
<dbReference type="AlphaFoldDB" id="A0A2W7QAA4"/>
<dbReference type="NCBIfam" id="TIGR03431">
    <property type="entry name" value="PhnD"/>
    <property type="match status" value="1"/>
</dbReference>
<dbReference type="GO" id="GO:0055085">
    <property type="term" value="P:transmembrane transport"/>
    <property type="evidence" value="ECO:0007669"/>
    <property type="project" value="InterPro"/>
</dbReference>
<evidence type="ECO:0000256" key="1">
    <source>
        <dbReference type="ARBA" id="ARBA00007162"/>
    </source>
</evidence>
<dbReference type="GO" id="GO:0043190">
    <property type="term" value="C:ATP-binding cassette (ABC) transporter complex"/>
    <property type="evidence" value="ECO:0007669"/>
    <property type="project" value="InterPro"/>
</dbReference>
<dbReference type="Gene3D" id="3.40.190.10">
    <property type="entry name" value="Periplasmic binding protein-like II"/>
    <property type="match status" value="2"/>
</dbReference>
<dbReference type="Pfam" id="PF12974">
    <property type="entry name" value="Phosphonate-bd"/>
    <property type="match status" value="1"/>
</dbReference>
<dbReference type="NCBIfam" id="TIGR01098">
    <property type="entry name" value="3A0109s03R"/>
    <property type="match status" value="1"/>
</dbReference>
<evidence type="ECO:0000313" key="5">
    <source>
        <dbReference type="Proteomes" id="UP000249364"/>
    </source>
</evidence>
<dbReference type="Proteomes" id="UP000249364">
    <property type="component" value="Unassembled WGS sequence"/>
</dbReference>
<feature type="chain" id="PRO_5016138110" evidence="3">
    <location>
        <begin position="21"/>
        <end position="321"/>
    </location>
</feature>
<dbReference type="SUPFAM" id="SSF53850">
    <property type="entry name" value="Periplasmic binding protein-like II"/>
    <property type="match status" value="1"/>
</dbReference>
<dbReference type="CDD" id="cd01071">
    <property type="entry name" value="PBP2_PhnD_like"/>
    <property type="match status" value="1"/>
</dbReference>
<dbReference type="STRING" id="121821.GCA_001870675_03363"/>
<dbReference type="InterPro" id="IPR017797">
    <property type="entry name" value="Phosphnate-bd"/>
</dbReference>
<dbReference type="EMBL" id="QKZQ01000019">
    <property type="protein sequence ID" value="PZX37999.1"/>
    <property type="molecule type" value="Genomic_DNA"/>
</dbReference>
<keyword evidence="2 3" id="KW-0732">Signal</keyword>
<reference evidence="4 5" key="1">
    <citation type="submission" date="2018-06" db="EMBL/GenBank/DDBJ databases">
        <title>Genomic Encyclopedia of Archaeal and Bacterial Type Strains, Phase II (KMG-II): from individual species to whole genera.</title>
        <authorList>
            <person name="Goeker M."/>
        </authorList>
    </citation>
    <scope>NUCLEOTIDE SEQUENCE [LARGE SCALE GENOMIC DNA]</scope>
    <source>
        <strain evidence="4 5">DSM 13087</strain>
    </source>
</reference>